<dbReference type="InterPro" id="IPR050833">
    <property type="entry name" value="Poly_Biosynth_Transport"/>
</dbReference>
<dbReference type="CDD" id="cd13127">
    <property type="entry name" value="MATE_tuaB_like"/>
    <property type="match status" value="1"/>
</dbReference>
<feature type="transmembrane region" description="Helical" evidence="7">
    <location>
        <begin position="81"/>
        <end position="99"/>
    </location>
</feature>
<dbReference type="AlphaFoldDB" id="A0A396C074"/>
<feature type="transmembrane region" description="Helical" evidence="7">
    <location>
        <begin position="149"/>
        <end position="166"/>
    </location>
</feature>
<comment type="caution">
    <text evidence="8">The sequence shown here is derived from an EMBL/GenBank/DDBJ whole genome shotgun (WGS) entry which is preliminary data.</text>
</comment>
<feature type="transmembrane region" description="Helical" evidence="7">
    <location>
        <begin position="413"/>
        <end position="434"/>
    </location>
</feature>
<evidence type="ECO:0000256" key="5">
    <source>
        <dbReference type="ARBA" id="ARBA00022989"/>
    </source>
</evidence>
<comment type="similarity">
    <text evidence="2">Belongs to the polysaccharide synthase family.</text>
</comment>
<dbReference type="Pfam" id="PF13440">
    <property type="entry name" value="Polysacc_synt_3"/>
    <property type="match status" value="1"/>
</dbReference>
<evidence type="ECO:0000313" key="9">
    <source>
        <dbReference type="Proteomes" id="UP000266644"/>
    </source>
</evidence>
<evidence type="ECO:0000256" key="3">
    <source>
        <dbReference type="ARBA" id="ARBA00022475"/>
    </source>
</evidence>
<dbReference type="GO" id="GO:0005886">
    <property type="term" value="C:plasma membrane"/>
    <property type="evidence" value="ECO:0007669"/>
    <property type="project" value="UniProtKB-SubCell"/>
</dbReference>
<keyword evidence="6 7" id="KW-0472">Membrane</keyword>
<evidence type="ECO:0000256" key="4">
    <source>
        <dbReference type="ARBA" id="ARBA00022692"/>
    </source>
</evidence>
<dbReference type="EMBL" id="QRJE01000016">
    <property type="protein sequence ID" value="RHH10988.1"/>
    <property type="molecule type" value="Genomic_DNA"/>
</dbReference>
<gene>
    <name evidence="8" type="ORF">DW228_10925</name>
</gene>
<protein>
    <submittedName>
        <fullName evidence="8">Lipopolysaccharide biosynthesis protein</fullName>
    </submittedName>
</protein>
<keyword evidence="4 7" id="KW-0812">Transmembrane</keyword>
<feature type="transmembrane region" description="Helical" evidence="7">
    <location>
        <begin position="379"/>
        <end position="401"/>
    </location>
</feature>
<reference evidence="8 9" key="1">
    <citation type="submission" date="2018-08" db="EMBL/GenBank/DDBJ databases">
        <title>A genome reference for cultivated species of the human gut microbiota.</title>
        <authorList>
            <person name="Zou Y."/>
            <person name="Xue W."/>
            <person name="Luo G."/>
        </authorList>
    </citation>
    <scope>NUCLEOTIDE SEQUENCE [LARGE SCALE GENOMIC DNA]</scope>
    <source>
        <strain evidence="8 9">AM18-6</strain>
    </source>
</reference>
<dbReference type="PANTHER" id="PTHR30250">
    <property type="entry name" value="PST FAMILY PREDICTED COLANIC ACID TRANSPORTER"/>
    <property type="match status" value="1"/>
</dbReference>
<evidence type="ECO:0000256" key="1">
    <source>
        <dbReference type="ARBA" id="ARBA00004651"/>
    </source>
</evidence>
<feature type="transmembrane region" description="Helical" evidence="7">
    <location>
        <begin position="355"/>
        <end position="373"/>
    </location>
</feature>
<feature type="transmembrane region" description="Helical" evidence="7">
    <location>
        <begin position="320"/>
        <end position="343"/>
    </location>
</feature>
<organism evidence="8 9">
    <name type="scientific">Bacteroides fragilis</name>
    <dbReference type="NCBI Taxonomy" id="817"/>
    <lineage>
        <taxon>Bacteria</taxon>
        <taxon>Pseudomonadati</taxon>
        <taxon>Bacteroidota</taxon>
        <taxon>Bacteroidia</taxon>
        <taxon>Bacteroidales</taxon>
        <taxon>Bacteroidaceae</taxon>
        <taxon>Bacteroides</taxon>
    </lineage>
</organism>
<keyword evidence="3" id="KW-1003">Cell membrane</keyword>
<accession>A0A396C074</accession>
<evidence type="ECO:0000313" key="8">
    <source>
        <dbReference type="EMBL" id="RHH10988.1"/>
    </source>
</evidence>
<feature type="transmembrane region" description="Helical" evidence="7">
    <location>
        <begin position="440"/>
        <end position="459"/>
    </location>
</feature>
<feature type="transmembrane region" description="Helical" evidence="7">
    <location>
        <begin position="172"/>
        <end position="192"/>
    </location>
</feature>
<dbReference type="PANTHER" id="PTHR30250:SF10">
    <property type="entry name" value="LIPOPOLYSACCHARIDE BIOSYNTHESIS PROTEIN WZXC"/>
    <property type="match status" value="1"/>
</dbReference>
<evidence type="ECO:0000256" key="7">
    <source>
        <dbReference type="SAM" id="Phobius"/>
    </source>
</evidence>
<dbReference type="Proteomes" id="UP000266644">
    <property type="component" value="Unassembled WGS sequence"/>
</dbReference>
<feature type="transmembrane region" description="Helical" evidence="7">
    <location>
        <begin position="289"/>
        <end position="308"/>
    </location>
</feature>
<comment type="subcellular location">
    <subcellularLocation>
        <location evidence="1">Cell membrane</location>
        <topology evidence="1">Multi-pass membrane protein</topology>
    </subcellularLocation>
</comment>
<dbReference type="RefSeq" id="WP_005809580.1">
    <property type="nucleotide sequence ID" value="NZ_CAEUHN010000002.1"/>
</dbReference>
<keyword evidence="5 7" id="KW-1133">Transmembrane helix</keyword>
<sequence length="481" mass="54190">MHNYINNQAVKSVIWSAMERISVQAIQFILTIILARLIAPAEFGLIAMLGIFMQVAQSFVDSGFSNALIQKKDRSEIDFSTVFYFNCVISIAVYIALYISTPYIAQFYNEPILANVCKWIGLNLILQGIAVVQVAKLTIDLDFKTQAKASLVAVTISGALGLFFAYNGYGVWALVIQSLFNSLINTLLLFFYTKWKPTLEFSWLSLKSMFAFGSKLLLSGLLHTIYINLYSLVIGKKYNAVDVGYYNQSNQIARFPSVSLMAIITRALYPIQCKNQDNYQLLQQSFVKYLKMSCFLVFTVMAGIASLSEPLVMFLLTEKWISIAPILSILCIGYMFTSVTVLNNQILNVRGRSDLYLKVEIIKKVVGIIILVTTIPFGLVTICLGILFYNICDMLLVIYYSKKIIHVGYIKQIKAIIPITITISITGLFTYIYVNIVNDLYVKLLGGALFYLLLFTAFCKVCKVSDFTIICNMIKGIKYKK</sequence>
<name>A0A396C074_BACFG</name>
<evidence type="ECO:0000256" key="6">
    <source>
        <dbReference type="ARBA" id="ARBA00023136"/>
    </source>
</evidence>
<feature type="transmembrane region" description="Helical" evidence="7">
    <location>
        <begin position="212"/>
        <end position="232"/>
    </location>
</feature>
<proteinExistence type="inferred from homology"/>
<evidence type="ECO:0000256" key="2">
    <source>
        <dbReference type="ARBA" id="ARBA00007430"/>
    </source>
</evidence>
<feature type="transmembrane region" description="Helical" evidence="7">
    <location>
        <begin position="119"/>
        <end position="137"/>
    </location>
</feature>